<dbReference type="AlphaFoldDB" id="A0A8D9DVD7"/>
<evidence type="ECO:0000256" key="1">
    <source>
        <dbReference type="SAM" id="MobiDB-lite"/>
    </source>
</evidence>
<feature type="region of interest" description="Disordered" evidence="1">
    <location>
        <begin position="86"/>
        <end position="105"/>
    </location>
</feature>
<sequence>MTRELEMVPLYSPLSLLTRNGCKVSDGPPLTLNCSRPPVLTTLSSCGISEVRKWPCLTCWVTRTRSCVSTGRITGTLCREVRTTRSGYSKPNISPSQQGMPRKVL</sequence>
<reference evidence="2" key="1">
    <citation type="submission" date="2021-05" db="EMBL/GenBank/DDBJ databases">
        <authorList>
            <person name="Alioto T."/>
            <person name="Alioto T."/>
            <person name="Gomez Garrido J."/>
        </authorList>
    </citation>
    <scope>NUCLEOTIDE SEQUENCE</scope>
</reference>
<proteinExistence type="predicted"/>
<feature type="compositionally biased region" description="Polar residues" evidence="1">
    <location>
        <begin position="86"/>
        <end position="99"/>
    </location>
</feature>
<organism evidence="2">
    <name type="scientific">Cacopsylla melanoneura</name>
    <dbReference type="NCBI Taxonomy" id="428564"/>
    <lineage>
        <taxon>Eukaryota</taxon>
        <taxon>Metazoa</taxon>
        <taxon>Ecdysozoa</taxon>
        <taxon>Arthropoda</taxon>
        <taxon>Hexapoda</taxon>
        <taxon>Insecta</taxon>
        <taxon>Pterygota</taxon>
        <taxon>Neoptera</taxon>
        <taxon>Paraneoptera</taxon>
        <taxon>Hemiptera</taxon>
        <taxon>Sternorrhyncha</taxon>
        <taxon>Psylloidea</taxon>
        <taxon>Psyllidae</taxon>
        <taxon>Psyllinae</taxon>
        <taxon>Cacopsylla</taxon>
    </lineage>
</organism>
<evidence type="ECO:0000313" key="2">
    <source>
        <dbReference type="EMBL" id="CAG6728670.1"/>
    </source>
</evidence>
<accession>A0A8D9DVD7</accession>
<name>A0A8D9DVD7_9HEMI</name>
<dbReference type="EMBL" id="HBUF01376780">
    <property type="protein sequence ID" value="CAG6728670.1"/>
    <property type="molecule type" value="Transcribed_RNA"/>
</dbReference>
<protein>
    <submittedName>
        <fullName evidence="2">Uncharacterized protein</fullName>
    </submittedName>
</protein>